<evidence type="ECO:0000313" key="2">
    <source>
        <dbReference type="EMBL" id="WVZ49791.1"/>
    </source>
</evidence>
<evidence type="ECO:0000256" key="1">
    <source>
        <dbReference type="SAM" id="MobiDB-lite"/>
    </source>
</evidence>
<reference evidence="2 3" key="1">
    <citation type="submission" date="2024-02" db="EMBL/GenBank/DDBJ databases">
        <title>High-quality chromosome-scale genome assembly of Pensacola bahiagrass (Paspalum notatum Flugge var. saurae).</title>
        <authorList>
            <person name="Vega J.M."/>
            <person name="Podio M."/>
            <person name="Orjuela J."/>
            <person name="Siena L.A."/>
            <person name="Pessino S.C."/>
            <person name="Combes M.C."/>
            <person name="Mariac C."/>
            <person name="Albertini E."/>
            <person name="Pupilli F."/>
            <person name="Ortiz J.P.A."/>
            <person name="Leblanc O."/>
        </authorList>
    </citation>
    <scope>NUCLEOTIDE SEQUENCE [LARGE SCALE GENOMIC DNA]</scope>
    <source>
        <strain evidence="2">R1</strain>
        <tissue evidence="2">Leaf</tissue>
    </source>
</reference>
<evidence type="ECO:0000313" key="3">
    <source>
        <dbReference type="Proteomes" id="UP001341281"/>
    </source>
</evidence>
<protein>
    <submittedName>
        <fullName evidence="2">Uncharacterized protein</fullName>
    </submittedName>
</protein>
<proteinExistence type="predicted"/>
<keyword evidence="3" id="KW-1185">Reference proteome</keyword>
<name>A0AAQ3PMU7_PASNO</name>
<organism evidence="2 3">
    <name type="scientific">Paspalum notatum var. saurae</name>
    <dbReference type="NCBI Taxonomy" id="547442"/>
    <lineage>
        <taxon>Eukaryota</taxon>
        <taxon>Viridiplantae</taxon>
        <taxon>Streptophyta</taxon>
        <taxon>Embryophyta</taxon>
        <taxon>Tracheophyta</taxon>
        <taxon>Spermatophyta</taxon>
        <taxon>Magnoliopsida</taxon>
        <taxon>Liliopsida</taxon>
        <taxon>Poales</taxon>
        <taxon>Poaceae</taxon>
        <taxon>PACMAD clade</taxon>
        <taxon>Panicoideae</taxon>
        <taxon>Andropogonodae</taxon>
        <taxon>Paspaleae</taxon>
        <taxon>Paspalinae</taxon>
        <taxon>Paspalum</taxon>
    </lineage>
</organism>
<sequence length="107" mass="11906">MPRGPLLATATTRLLHHTEVRSPRLLLRSGLAKQIGVWLAFATLAERSSAAPPPRQHAAAVPSLSPLLLAFQFRPHQPSDKNGKRRKNSQEHEKHVKGQRTPLEMGR</sequence>
<gene>
    <name evidence="2" type="ORF">U9M48_001118</name>
</gene>
<accession>A0AAQ3PMU7</accession>
<dbReference type="Proteomes" id="UP001341281">
    <property type="component" value="Chromosome 01"/>
</dbReference>
<feature type="compositionally biased region" description="Basic and acidic residues" evidence="1">
    <location>
        <begin position="77"/>
        <end position="96"/>
    </location>
</feature>
<dbReference type="AlphaFoldDB" id="A0AAQ3PMU7"/>
<feature type="region of interest" description="Disordered" evidence="1">
    <location>
        <begin position="74"/>
        <end position="107"/>
    </location>
</feature>
<dbReference type="EMBL" id="CP144745">
    <property type="protein sequence ID" value="WVZ49791.1"/>
    <property type="molecule type" value="Genomic_DNA"/>
</dbReference>